<sequence length="448" mass="49317">MVDETEKQSAHRVVIVGGGFGGLYTAKALGHTPVEVTLIDKRNFHLFQPLLYQVATGSLSPADISSPLRGILNSSKNTQVLMDEIVDLDPQQQKVVLKGETLAYDTLIVATGVSHHYFGNDHWKQTAPGLKTIEDALEMRRRIFMAFEAAEKESDEEKRRAWLTFVIVGGGPTGVELAGAIAELAFKTLKRDFRKIDTTEAQVLLLEGLDRILPPYPPDLSAKAEVSLTRLGVTVETKVLVTNIDDNIVTVKRDGQEEYIPAHTVLWAAGVKASAMGQVLADRAGATLDRVGRVMVEPNLSLAGHPNIFVIGDLANFPHQGERPLPGVAPVAMQEGEYVAKLIKQQLLGNTIAPFVYKDFGSLAVIGQNEAVVDLGFVKFDGPLAWFLWIFAHIYFLIEFDNKLIVLLQWGWNYFTRKRGARIITGEPVLNDDSLYQPPISSQAPVKV</sequence>
<keyword evidence="3" id="KW-0285">Flavoprotein</keyword>
<evidence type="ECO:0000256" key="5">
    <source>
        <dbReference type="ARBA" id="ARBA00022946"/>
    </source>
</evidence>
<dbReference type="PANTHER" id="PTHR43706:SF47">
    <property type="entry name" value="EXTERNAL NADH-UBIQUINONE OXIDOREDUCTASE 1, MITOCHONDRIAL-RELATED"/>
    <property type="match status" value="1"/>
</dbReference>
<protein>
    <recommendedName>
        <fullName evidence="2">NADH:ubiquinone reductase (non-electrogenic)</fullName>
        <ecNumber evidence="2">1.6.5.9</ecNumber>
    </recommendedName>
</protein>
<keyword evidence="4" id="KW-0274">FAD</keyword>
<dbReference type="GO" id="GO:0050136">
    <property type="term" value="F:NADH dehydrogenase (quinone) (non-electrogenic) activity"/>
    <property type="evidence" value="ECO:0007669"/>
    <property type="project" value="UniProtKB-EC"/>
</dbReference>
<comment type="similarity">
    <text evidence="1">Belongs to the NADH dehydrogenase family.</text>
</comment>
<keyword evidence="12" id="KW-1185">Reference proteome</keyword>
<dbReference type="OrthoDB" id="9781621at2"/>
<dbReference type="AlphaFoldDB" id="A0A2T1ELN5"/>
<organism evidence="11 12">
    <name type="scientific">Stenomitos frigidus ULC18</name>
    <dbReference type="NCBI Taxonomy" id="2107698"/>
    <lineage>
        <taxon>Bacteria</taxon>
        <taxon>Bacillati</taxon>
        <taxon>Cyanobacteriota</taxon>
        <taxon>Cyanophyceae</taxon>
        <taxon>Leptolyngbyales</taxon>
        <taxon>Leptolyngbyaceae</taxon>
        <taxon>Stenomitos</taxon>
    </lineage>
</organism>
<dbReference type="InterPro" id="IPR054585">
    <property type="entry name" value="NDH2-like_C"/>
</dbReference>
<evidence type="ECO:0000313" key="11">
    <source>
        <dbReference type="EMBL" id="PSB33615.1"/>
    </source>
</evidence>
<dbReference type="EC" id="1.6.5.9" evidence="2"/>
<dbReference type="Pfam" id="PF22366">
    <property type="entry name" value="NDH2_C"/>
    <property type="match status" value="1"/>
</dbReference>
<dbReference type="InterPro" id="IPR045024">
    <property type="entry name" value="NDH-2"/>
</dbReference>
<accession>A0A2T1ELN5</accession>
<dbReference type="PRINTS" id="PR00411">
    <property type="entry name" value="PNDRDTASEI"/>
</dbReference>
<keyword evidence="7" id="KW-0520">NAD</keyword>
<comment type="caution">
    <text evidence="11">The sequence shown here is derived from an EMBL/GenBank/DDBJ whole genome shotgun (WGS) entry which is preliminary data.</text>
</comment>
<feature type="domain" description="FAD/NAD(P)-binding" evidence="9">
    <location>
        <begin position="12"/>
        <end position="336"/>
    </location>
</feature>
<dbReference type="InterPro" id="IPR023753">
    <property type="entry name" value="FAD/NAD-binding_dom"/>
</dbReference>
<proteinExistence type="inferred from homology"/>
<dbReference type="Proteomes" id="UP000239576">
    <property type="component" value="Unassembled WGS sequence"/>
</dbReference>
<evidence type="ECO:0000256" key="2">
    <source>
        <dbReference type="ARBA" id="ARBA00012637"/>
    </source>
</evidence>
<feature type="domain" description="External alternative NADH-ubiquinone oxidoreductase-like C-terminal" evidence="10">
    <location>
        <begin position="361"/>
        <end position="414"/>
    </location>
</feature>
<dbReference type="RefSeq" id="WP_106254977.1">
    <property type="nucleotide sequence ID" value="NZ_CAWNSW010000080.1"/>
</dbReference>
<dbReference type="Pfam" id="PF07992">
    <property type="entry name" value="Pyr_redox_2"/>
    <property type="match status" value="1"/>
</dbReference>
<evidence type="ECO:0000256" key="3">
    <source>
        <dbReference type="ARBA" id="ARBA00022630"/>
    </source>
</evidence>
<evidence type="ECO:0000259" key="9">
    <source>
        <dbReference type="Pfam" id="PF07992"/>
    </source>
</evidence>
<reference evidence="12" key="1">
    <citation type="submission" date="2018-02" db="EMBL/GenBank/DDBJ databases">
        <authorList>
            <person name="Moore K."/>
            <person name="Momper L."/>
        </authorList>
    </citation>
    <scope>NUCLEOTIDE SEQUENCE [LARGE SCALE GENOMIC DNA]</scope>
    <source>
        <strain evidence="12">ULC18</strain>
    </source>
</reference>
<gene>
    <name evidence="11" type="ORF">C7B82_03780</name>
</gene>
<name>A0A2T1ELN5_9CYAN</name>
<dbReference type="SUPFAM" id="SSF51905">
    <property type="entry name" value="FAD/NAD(P)-binding domain"/>
    <property type="match status" value="1"/>
</dbReference>
<dbReference type="EMBL" id="PVWK01000017">
    <property type="protein sequence ID" value="PSB33615.1"/>
    <property type="molecule type" value="Genomic_DNA"/>
</dbReference>
<dbReference type="PRINTS" id="PR00368">
    <property type="entry name" value="FADPNR"/>
</dbReference>
<keyword evidence="5" id="KW-0809">Transit peptide</keyword>
<keyword evidence="6" id="KW-0560">Oxidoreductase</keyword>
<evidence type="ECO:0000256" key="1">
    <source>
        <dbReference type="ARBA" id="ARBA00005272"/>
    </source>
</evidence>
<reference evidence="11 12" key="2">
    <citation type="submission" date="2018-03" db="EMBL/GenBank/DDBJ databases">
        <title>The ancient ancestry and fast evolution of plastids.</title>
        <authorList>
            <person name="Moore K.R."/>
            <person name="Magnabosco C."/>
            <person name="Momper L."/>
            <person name="Gold D.A."/>
            <person name="Bosak T."/>
            <person name="Fournier G.P."/>
        </authorList>
    </citation>
    <scope>NUCLEOTIDE SEQUENCE [LARGE SCALE GENOMIC DNA]</scope>
    <source>
        <strain evidence="11 12">ULC18</strain>
    </source>
</reference>
<evidence type="ECO:0000256" key="7">
    <source>
        <dbReference type="ARBA" id="ARBA00023027"/>
    </source>
</evidence>
<evidence type="ECO:0000259" key="10">
    <source>
        <dbReference type="Pfam" id="PF22366"/>
    </source>
</evidence>
<dbReference type="PANTHER" id="PTHR43706">
    <property type="entry name" value="NADH DEHYDROGENASE"/>
    <property type="match status" value="1"/>
</dbReference>
<comment type="catalytic activity">
    <reaction evidence="8">
        <text>a quinone + NADH + H(+) = a quinol + NAD(+)</text>
        <dbReference type="Rhea" id="RHEA:46160"/>
        <dbReference type="ChEBI" id="CHEBI:15378"/>
        <dbReference type="ChEBI" id="CHEBI:24646"/>
        <dbReference type="ChEBI" id="CHEBI:57540"/>
        <dbReference type="ChEBI" id="CHEBI:57945"/>
        <dbReference type="ChEBI" id="CHEBI:132124"/>
        <dbReference type="EC" id="1.6.5.9"/>
    </reaction>
</comment>
<dbReference type="InterPro" id="IPR036188">
    <property type="entry name" value="FAD/NAD-bd_sf"/>
</dbReference>
<evidence type="ECO:0000256" key="4">
    <source>
        <dbReference type="ARBA" id="ARBA00022827"/>
    </source>
</evidence>
<dbReference type="Gene3D" id="3.50.50.100">
    <property type="match status" value="1"/>
</dbReference>
<evidence type="ECO:0000313" key="12">
    <source>
        <dbReference type="Proteomes" id="UP000239576"/>
    </source>
</evidence>
<evidence type="ECO:0000256" key="6">
    <source>
        <dbReference type="ARBA" id="ARBA00023002"/>
    </source>
</evidence>
<evidence type="ECO:0000256" key="8">
    <source>
        <dbReference type="ARBA" id="ARBA00047599"/>
    </source>
</evidence>